<dbReference type="SUPFAM" id="SSF50249">
    <property type="entry name" value="Nucleic acid-binding proteins"/>
    <property type="match status" value="1"/>
</dbReference>
<dbReference type="Gene3D" id="1.10.150.20">
    <property type="entry name" value="5' to 3' exonuclease, C-terminal subdomain"/>
    <property type="match status" value="1"/>
</dbReference>
<comment type="subunit">
    <text evidence="6">Homotetramer. Forms an RuvA(8)-RuvB(12)-Holliday junction (HJ) complex. HJ DNA is sandwiched between 2 RuvA tetramers; dsDNA enters through RuvA and exits via RuvB. An RuvB hexamer assembles on each DNA strand where it exits the tetramer. Each RuvB hexamer is contacted by two RuvA subunits (via domain III) on 2 adjacent RuvB subunits; this complex drives branch migration. In the full resolvosome a probable DNA-RuvA(4)-RuvB(12)-RuvC(2) complex forms which resolves the HJ.</text>
</comment>
<gene>
    <name evidence="6" type="primary">ruvA</name>
    <name evidence="10" type="ORF">SAMN05444370_103343</name>
</gene>
<keyword evidence="4 6" id="KW-0233">DNA recombination</keyword>
<accession>A0A1H3Z1F4</accession>
<dbReference type="GO" id="GO:0005524">
    <property type="term" value="F:ATP binding"/>
    <property type="evidence" value="ECO:0007669"/>
    <property type="project" value="InterPro"/>
</dbReference>
<dbReference type="GO" id="GO:0000400">
    <property type="term" value="F:four-way junction DNA binding"/>
    <property type="evidence" value="ECO:0007669"/>
    <property type="project" value="UniProtKB-UniRule"/>
</dbReference>
<dbReference type="GO" id="GO:0006281">
    <property type="term" value="P:DNA repair"/>
    <property type="evidence" value="ECO:0007669"/>
    <property type="project" value="UniProtKB-UniRule"/>
</dbReference>
<dbReference type="InterPro" id="IPR012340">
    <property type="entry name" value="NA-bd_OB-fold"/>
</dbReference>
<dbReference type="Gene3D" id="2.40.50.140">
    <property type="entry name" value="Nucleic acid-binding proteins"/>
    <property type="match status" value="1"/>
</dbReference>
<dbReference type="GO" id="GO:0048476">
    <property type="term" value="C:Holliday junction resolvase complex"/>
    <property type="evidence" value="ECO:0007669"/>
    <property type="project" value="UniProtKB-UniRule"/>
</dbReference>
<dbReference type="GO" id="GO:0009378">
    <property type="term" value="F:four-way junction helicase activity"/>
    <property type="evidence" value="ECO:0007669"/>
    <property type="project" value="InterPro"/>
</dbReference>
<keyword evidence="10" id="KW-0067">ATP-binding</keyword>
<dbReference type="GO" id="GO:0006310">
    <property type="term" value="P:DNA recombination"/>
    <property type="evidence" value="ECO:0007669"/>
    <property type="project" value="UniProtKB-UniRule"/>
</dbReference>
<feature type="domain" description="Holliday junction DNA helicase RuvA C-terminal" evidence="9">
    <location>
        <begin position="179"/>
        <end position="225"/>
    </location>
</feature>
<dbReference type="Gene3D" id="1.10.8.10">
    <property type="entry name" value="DNA helicase RuvA subunit, C-terminal domain"/>
    <property type="match status" value="1"/>
</dbReference>
<evidence type="ECO:0000259" key="9">
    <source>
        <dbReference type="Pfam" id="PF07499"/>
    </source>
</evidence>
<keyword evidence="5 6" id="KW-0234">DNA repair</keyword>
<evidence type="ECO:0000256" key="4">
    <source>
        <dbReference type="ARBA" id="ARBA00023172"/>
    </source>
</evidence>
<dbReference type="InterPro" id="IPR000085">
    <property type="entry name" value="RuvA"/>
</dbReference>
<dbReference type="Pfam" id="PF14520">
    <property type="entry name" value="HHH_5"/>
    <property type="match status" value="1"/>
</dbReference>
<dbReference type="InterPro" id="IPR011114">
    <property type="entry name" value="RuvA_C"/>
</dbReference>
<keyword evidence="3 6" id="KW-0238">DNA-binding</keyword>
<dbReference type="OrthoDB" id="5293449at2"/>
<dbReference type="AlphaFoldDB" id="A0A1H3Z1F4"/>
<comment type="domain">
    <text evidence="6">Has three domains with a flexible linker between the domains II and III and assumes an 'L' shape. Domain III is highly mobile and contacts RuvB.</text>
</comment>
<dbReference type="NCBIfam" id="TIGR00084">
    <property type="entry name" value="ruvA"/>
    <property type="match status" value="1"/>
</dbReference>
<dbReference type="CDD" id="cd14332">
    <property type="entry name" value="UBA_RuvA_C"/>
    <property type="match status" value="1"/>
</dbReference>
<feature type="region of interest" description="Domain III" evidence="6">
    <location>
        <begin position="171"/>
        <end position="231"/>
    </location>
</feature>
<comment type="similarity">
    <text evidence="6">Belongs to the RuvA family.</text>
</comment>
<evidence type="ECO:0000256" key="2">
    <source>
        <dbReference type="ARBA" id="ARBA00022763"/>
    </source>
</evidence>
<feature type="compositionally biased region" description="Low complexity" evidence="7">
    <location>
        <begin position="164"/>
        <end position="175"/>
    </location>
</feature>
<evidence type="ECO:0000313" key="11">
    <source>
        <dbReference type="Proteomes" id="UP000198703"/>
    </source>
</evidence>
<evidence type="ECO:0000256" key="3">
    <source>
        <dbReference type="ARBA" id="ARBA00023125"/>
    </source>
</evidence>
<keyword evidence="1 6" id="KW-0963">Cytoplasm</keyword>
<protein>
    <recommendedName>
        <fullName evidence="6">Holliday junction branch migration complex subunit RuvA</fullName>
    </recommendedName>
</protein>
<dbReference type="InterPro" id="IPR010994">
    <property type="entry name" value="RuvA_2-like"/>
</dbReference>
<evidence type="ECO:0000256" key="5">
    <source>
        <dbReference type="ARBA" id="ARBA00023204"/>
    </source>
</evidence>
<keyword evidence="2 6" id="KW-0227">DNA damage</keyword>
<dbReference type="InterPro" id="IPR036267">
    <property type="entry name" value="RuvA_C_sf"/>
</dbReference>
<keyword evidence="11" id="KW-1185">Reference proteome</keyword>
<feature type="region of interest" description="Disordered" evidence="7">
    <location>
        <begin position="145"/>
        <end position="176"/>
    </location>
</feature>
<keyword evidence="10" id="KW-0378">Hydrolase</keyword>
<evidence type="ECO:0000313" key="10">
    <source>
        <dbReference type="EMBL" id="SEA17575.1"/>
    </source>
</evidence>
<organism evidence="10 11">
    <name type="scientific">Rubrimonas cliftonensis</name>
    <dbReference type="NCBI Taxonomy" id="89524"/>
    <lineage>
        <taxon>Bacteria</taxon>
        <taxon>Pseudomonadati</taxon>
        <taxon>Pseudomonadota</taxon>
        <taxon>Alphaproteobacteria</taxon>
        <taxon>Rhodobacterales</taxon>
        <taxon>Paracoccaceae</taxon>
        <taxon>Rubrimonas</taxon>
    </lineage>
</organism>
<dbReference type="RefSeq" id="WP_093250926.1">
    <property type="nucleotide sequence ID" value="NZ_FNQM01000003.1"/>
</dbReference>
<dbReference type="InterPro" id="IPR013849">
    <property type="entry name" value="DNA_helicase_Holl-junc_RuvA_I"/>
</dbReference>
<dbReference type="Pfam" id="PF07499">
    <property type="entry name" value="RuvA_C"/>
    <property type="match status" value="1"/>
</dbReference>
<dbReference type="STRING" id="89524.SAMN05444370_103343"/>
<dbReference type="HAMAP" id="MF_00031">
    <property type="entry name" value="DNA_HJ_migration_RuvA"/>
    <property type="match status" value="1"/>
</dbReference>
<dbReference type="EMBL" id="FNQM01000003">
    <property type="protein sequence ID" value="SEA17575.1"/>
    <property type="molecule type" value="Genomic_DNA"/>
</dbReference>
<evidence type="ECO:0000256" key="1">
    <source>
        <dbReference type="ARBA" id="ARBA00022490"/>
    </source>
</evidence>
<evidence type="ECO:0000259" key="8">
    <source>
        <dbReference type="Pfam" id="PF01330"/>
    </source>
</evidence>
<dbReference type="GO" id="GO:0005737">
    <property type="term" value="C:cytoplasm"/>
    <property type="evidence" value="ECO:0007669"/>
    <property type="project" value="UniProtKB-SubCell"/>
</dbReference>
<dbReference type="SUPFAM" id="SSF47781">
    <property type="entry name" value="RuvA domain 2-like"/>
    <property type="match status" value="1"/>
</dbReference>
<evidence type="ECO:0000256" key="6">
    <source>
        <dbReference type="HAMAP-Rule" id="MF_00031"/>
    </source>
</evidence>
<dbReference type="Proteomes" id="UP000198703">
    <property type="component" value="Unassembled WGS sequence"/>
</dbReference>
<dbReference type="SUPFAM" id="SSF46929">
    <property type="entry name" value="DNA helicase RuvA subunit, C-terminal domain"/>
    <property type="match status" value="1"/>
</dbReference>
<proteinExistence type="inferred from homology"/>
<comment type="subcellular location">
    <subcellularLocation>
        <location evidence="6">Cytoplasm</location>
    </subcellularLocation>
</comment>
<keyword evidence="10" id="KW-0547">Nucleotide-binding</keyword>
<comment type="caution">
    <text evidence="6">Lacks conserved residue(s) required for the propagation of feature annotation.</text>
</comment>
<dbReference type="GO" id="GO:0009379">
    <property type="term" value="C:Holliday junction helicase complex"/>
    <property type="evidence" value="ECO:0007669"/>
    <property type="project" value="InterPro"/>
</dbReference>
<sequence>MIGKITGRVDYVAEDHALIEAAGVGYVVYCSRRTLRGLAPGGVGALYTELLVREDALTLYGFTTLAEREWHRLLTSVQGVGARVSLAILGALGPEATGRAIALGDISAVRGAPGVGPKLAARIVAELRDKAPVVMALGAAASRPAQAHGVAPQSAPASTGEVSAAPHPAAAGADEGAADARADAISALMNLGYGQSEAAGAVLAAQEADAGAAPSALIRAALRALAPGSGA</sequence>
<reference evidence="10 11" key="1">
    <citation type="submission" date="2016-10" db="EMBL/GenBank/DDBJ databases">
        <authorList>
            <person name="de Groot N.N."/>
        </authorList>
    </citation>
    <scope>NUCLEOTIDE SEQUENCE [LARGE SCALE GENOMIC DNA]</scope>
    <source>
        <strain evidence="10 11">DSM 15345</strain>
    </source>
</reference>
<name>A0A1H3Z1F4_9RHOB</name>
<dbReference type="Pfam" id="PF01330">
    <property type="entry name" value="RuvA_N"/>
    <property type="match status" value="1"/>
</dbReference>
<feature type="domain" description="DNA helicase Holliday junction RuvA type" evidence="8">
    <location>
        <begin position="1"/>
        <end position="61"/>
    </location>
</feature>
<comment type="function">
    <text evidence="6">The RuvA-RuvB-RuvC complex processes Holliday junction (HJ) DNA during genetic recombination and DNA repair, while the RuvA-RuvB complex plays an important role in the rescue of blocked DNA replication forks via replication fork reversal (RFR). RuvA specifically binds to HJ cruciform DNA, conferring on it an open structure. The RuvB hexamer acts as an ATP-dependent pump, pulling dsDNA into and through the RuvAB complex. HJ branch migration allows RuvC to scan DNA until it finds its consensus sequence, where it cleaves and resolves the cruciform DNA.</text>
</comment>
<evidence type="ECO:0000256" key="7">
    <source>
        <dbReference type="SAM" id="MobiDB-lite"/>
    </source>
</evidence>
<keyword evidence="10" id="KW-0347">Helicase</keyword>